<keyword evidence="10" id="KW-1185">Reference proteome</keyword>
<dbReference type="FunFam" id="3.30.70.270:FF:000001">
    <property type="entry name" value="Diguanylate cyclase domain protein"/>
    <property type="match status" value="1"/>
</dbReference>
<name>A0A327KHT3_9BRAD</name>
<evidence type="ECO:0000256" key="4">
    <source>
        <dbReference type="ARBA" id="ARBA00022989"/>
    </source>
</evidence>
<evidence type="ECO:0000256" key="2">
    <source>
        <dbReference type="ARBA" id="ARBA00022475"/>
    </source>
</evidence>
<dbReference type="NCBIfam" id="TIGR00254">
    <property type="entry name" value="GGDEF"/>
    <property type="match status" value="1"/>
</dbReference>
<dbReference type="OrthoDB" id="9812260at2"/>
<dbReference type="CDD" id="cd01949">
    <property type="entry name" value="GGDEF"/>
    <property type="match status" value="1"/>
</dbReference>
<feature type="domain" description="GGDEF" evidence="8">
    <location>
        <begin position="508"/>
        <end position="641"/>
    </location>
</feature>
<feature type="transmembrane region" description="Helical" evidence="6">
    <location>
        <begin position="23"/>
        <end position="42"/>
    </location>
</feature>
<keyword evidence="5 6" id="KW-0472">Membrane</keyword>
<dbReference type="PROSITE" id="PS50112">
    <property type="entry name" value="PAS"/>
    <property type="match status" value="1"/>
</dbReference>
<dbReference type="Gene3D" id="3.30.70.270">
    <property type="match status" value="1"/>
</dbReference>
<evidence type="ECO:0000256" key="3">
    <source>
        <dbReference type="ARBA" id="ARBA00022692"/>
    </source>
</evidence>
<dbReference type="CDD" id="cd00130">
    <property type="entry name" value="PAS"/>
    <property type="match status" value="1"/>
</dbReference>
<proteinExistence type="predicted"/>
<dbReference type="PANTHER" id="PTHR44757:SF2">
    <property type="entry name" value="BIOFILM ARCHITECTURE MAINTENANCE PROTEIN MBAA"/>
    <property type="match status" value="1"/>
</dbReference>
<dbReference type="GO" id="GO:0005886">
    <property type="term" value="C:plasma membrane"/>
    <property type="evidence" value="ECO:0007669"/>
    <property type="project" value="UniProtKB-SubCell"/>
</dbReference>
<evidence type="ECO:0008006" key="11">
    <source>
        <dbReference type="Google" id="ProtNLM"/>
    </source>
</evidence>
<dbReference type="SUPFAM" id="SSF55785">
    <property type="entry name" value="PYP-like sensor domain (PAS domain)"/>
    <property type="match status" value="1"/>
</dbReference>
<dbReference type="Pfam" id="PF02743">
    <property type="entry name" value="dCache_1"/>
    <property type="match status" value="1"/>
</dbReference>
<dbReference type="InterPro" id="IPR033479">
    <property type="entry name" value="dCache_1"/>
</dbReference>
<evidence type="ECO:0000259" key="8">
    <source>
        <dbReference type="PROSITE" id="PS50887"/>
    </source>
</evidence>
<dbReference type="Pfam" id="PF12860">
    <property type="entry name" value="PAS_7"/>
    <property type="match status" value="1"/>
</dbReference>
<dbReference type="PROSITE" id="PS50887">
    <property type="entry name" value="GGDEF"/>
    <property type="match status" value="1"/>
</dbReference>
<evidence type="ECO:0000256" key="1">
    <source>
        <dbReference type="ARBA" id="ARBA00004651"/>
    </source>
</evidence>
<dbReference type="CDD" id="cd12915">
    <property type="entry name" value="PDC2_DGC_like"/>
    <property type="match status" value="1"/>
</dbReference>
<dbReference type="InterPro" id="IPR052155">
    <property type="entry name" value="Biofilm_reg_signaling"/>
</dbReference>
<keyword evidence="2" id="KW-1003">Cell membrane</keyword>
<organism evidence="9 10">
    <name type="scientific">Rhodoplanes elegans</name>
    <dbReference type="NCBI Taxonomy" id="29408"/>
    <lineage>
        <taxon>Bacteria</taxon>
        <taxon>Pseudomonadati</taxon>
        <taxon>Pseudomonadota</taxon>
        <taxon>Alphaproteobacteria</taxon>
        <taxon>Hyphomicrobiales</taxon>
        <taxon>Nitrobacteraceae</taxon>
        <taxon>Rhodoplanes</taxon>
    </lineage>
</organism>
<comment type="subcellular location">
    <subcellularLocation>
        <location evidence="1">Cell membrane</location>
        <topology evidence="1">Multi-pass membrane protein</topology>
    </subcellularLocation>
</comment>
<dbReference type="AlphaFoldDB" id="A0A327KHT3"/>
<evidence type="ECO:0000256" key="6">
    <source>
        <dbReference type="SAM" id="Phobius"/>
    </source>
</evidence>
<dbReference type="InterPro" id="IPR000014">
    <property type="entry name" value="PAS"/>
</dbReference>
<dbReference type="SUPFAM" id="SSF55073">
    <property type="entry name" value="Nucleotide cyclase"/>
    <property type="match status" value="1"/>
</dbReference>
<evidence type="ECO:0000313" key="10">
    <source>
        <dbReference type="Proteomes" id="UP000248863"/>
    </source>
</evidence>
<dbReference type="RefSeq" id="WP_111357815.1">
    <property type="nucleotide sequence ID" value="NZ_NHSK01000217.1"/>
</dbReference>
<feature type="transmembrane region" description="Helical" evidence="6">
    <location>
        <begin position="302"/>
        <end position="319"/>
    </location>
</feature>
<gene>
    <name evidence="9" type="ORF">CH338_14160</name>
</gene>
<dbReference type="Proteomes" id="UP000248863">
    <property type="component" value="Unassembled WGS sequence"/>
</dbReference>
<keyword evidence="3 6" id="KW-0812">Transmembrane</keyword>
<keyword evidence="4 6" id="KW-1133">Transmembrane helix</keyword>
<reference evidence="9 10" key="1">
    <citation type="submission" date="2017-07" db="EMBL/GenBank/DDBJ databases">
        <title>Draft Genome Sequences of Select Purple Nonsulfur Bacteria.</title>
        <authorList>
            <person name="Lasarre B."/>
            <person name="Mckinlay J.B."/>
        </authorList>
    </citation>
    <scope>NUCLEOTIDE SEQUENCE [LARGE SCALE GENOMIC DNA]</scope>
    <source>
        <strain evidence="9 10">DSM 11907</strain>
    </source>
</reference>
<dbReference type="SMART" id="SM00267">
    <property type="entry name" value="GGDEF"/>
    <property type="match status" value="1"/>
</dbReference>
<evidence type="ECO:0000259" key="7">
    <source>
        <dbReference type="PROSITE" id="PS50112"/>
    </source>
</evidence>
<comment type="caution">
    <text evidence="9">The sequence shown here is derived from an EMBL/GenBank/DDBJ whole genome shotgun (WGS) entry which is preliminary data.</text>
</comment>
<protein>
    <recommendedName>
        <fullName evidence="11">GGDEF domain-containing protein</fullName>
    </recommendedName>
</protein>
<accession>A0A327KHT3</accession>
<dbReference type="Gene3D" id="3.30.450.20">
    <property type="entry name" value="PAS domain"/>
    <property type="match status" value="3"/>
</dbReference>
<dbReference type="InterPro" id="IPR035965">
    <property type="entry name" value="PAS-like_dom_sf"/>
</dbReference>
<dbReference type="InterPro" id="IPR000160">
    <property type="entry name" value="GGDEF_dom"/>
</dbReference>
<sequence>MVSGNSPAARIRSLFSHPTVRSVLQPATGLGLLVIVLLWSGIGYQLGLEREKLGAVALQNTRNLARVVEEHAARAITGADQILRLARAEILRNPDGFDLRAFAREVTPQGDVAIQLSLIGPDGRLRLNSLMVPTAAIDLSDRPHFGAHRDAVGDELDISIPMVGRVSHRTTLQLSRAVRGPDGRFLGVVVASLDADYFSRFYASIDIGRQGTIMLVGTDGVVRAGAGAAAPLIGRKGDRPWPTLENIAKVPVGTVVGPSLIDGVDRFVAFRRVEGLPLVVYASVSAADALADNAWYVKVYSALAGVLTLVVLVAMVLAVRQRMRLERTSVALHASEAVARRTSQELAVTLDTMAQGIVMVDRDDRIAVANRRAAELLGVPVEMLAERPTFDALVAEMARRGELGVVGDGGAGGEPARRLSVAFGAAASDTGPVVFERVRPTGQTIEVTCVPMPDGGMVRTYTDVTERRAGERRIAYMALHDPLTGLPNRTLFRSRLEQALDRQRDRGVPFAVLCIDLDRFKEVNDCHGHAVGDALLLRVAHRLRRCLGEGDVAARVGGDEFAVLAARRHGDDDRAALAGMILDALTAPYRIDGEVVEVGASVGIALAPEDGAGMETLLRAADQAMYRVKAQGRNGVCWAGRAPRFTGPQPVGTRTDAA</sequence>
<dbReference type="CDD" id="cd12914">
    <property type="entry name" value="PDC1_DGC_like"/>
    <property type="match status" value="1"/>
</dbReference>
<dbReference type="InterPro" id="IPR029787">
    <property type="entry name" value="Nucleotide_cyclase"/>
</dbReference>
<dbReference type="PANTHER" id="PTHR44757">
    <property type="entry name" value="DIGUANYLATE CYCLASE DGCP"/>
    <property type="match status" value="1"/>
</dbReference>
<dbReference type="EMBL" id="NPEU01000148">
    <property type="protein sequence ID" value="RAI38007.1"/>
    <property type="molecule type" value="Genomic_DNA"/>
</dbReference>
<dbReference type="InterPro" id="IPR043128">
    <property type="entry name" value="Rev_trsase/Diguanyl_cyclase"/>
</dbReference>
<evidence type="ECO:0000256" key="5">
    <source>
        <dbReference type="ARBA" id="ARBA00023136"/>
    </source>
</evidence>
<dbReference type="GO" id="GO:0003824">
    <property type="term" value="F:catalytic activity"/>
    <property type="evidence" value="ECO:0007669"/>
    <property type="project" value="UniProtKB-ARBA"/>
</dbReference>
<dbReference type="Pfam" id="PF00990">
    <property type="entry name" value="GGDEF"/>
    <property type="match status" value="1"/>
</dbReference>
<feature type="domain" description="PAS" evidence="7">
    <location>
        <begin position="342"/>
        <end position="387"/>
    </location>
</feature>
<evidence type="ECO:0000313" key="9">
    <source>
        <dbReference type="EMBL" id="RAI38007.1"/>
    </source>
</evidence>